<feature type="signal peptide" evidence="1">
    <location>
        <begin position="1"/>
        <end position="23"/>
    </location>
</feature>
<reference evidence="3 4" key="1">
    <citation type="submission" date="2016-10" db="EMBL/GenBank/DDBJ databases">
        <authorList>
            <person name="de Groot N.N."/>
        </authorList>
    </citation>
    <scope>NUCLEOTIDE SEQUENCE [LARGE SCALE GENOMIC DNA]</scope>
    <source>
        <strain evidence="3 4">DSM 21035</strain>
    </source>
</reference>
<dbReference type="Proteomes" id="UP000198999">
    <property type="component" value="Unassembled WGS sequence"/>
</dbReference>
<name>A0A1H9FTG7_9FLAO</name>
<evidence type="ECO:0000256" key="1">
    <source>
        <dbReference type="SAM" id="SignalP"/>
    </source>
</evidence>
<dbReference type="STRING" id="419940.SAMN05421824_1569"/>
<feature type="chain" id="PRO_5011503253" description="DUF6268 domain-containing protein" evidence="1">
    <location>
        <begin position="24"/>
        <end position="294"/>
    </location>
</feature>
<gene>
    <name evidence="3" type="ORF">SAMN05421824_1569</name>
</gene>
<evidence type="ECO:0000259" key="2">
    <source>
        <dbReference type="Pfam" id="PF19783"/>
    </source>
</evidence>
<feature type="domain" description="DUF6268" evidence="2">
    <location>
        <begin position="86"/>
        <end position="292"/>
    </location>
</feature>
<dbReference type="AlphaFoldDB" id="A0A1H9FTG7"/>
<dbReference type="InterPro" id="IPR046235">
    <property type="entry name" value="DUF6268"/>
</dbReference>
<keyword evidence="4" id="KW-1185">Reference proteome</keyword>
<proteinExistence type="predicted"/>
<evidence type="ECO:0000313" key="4">
    <source>
        <dbReference type="Proteomes" id="UP000198999"/>
    </source>
</evidence>
<protein>
    <recommendedName>
        <fullName evidence="2">DUF6268 domain-containing protein</fullName>
    </recommendedName>
</protein>
<dbReference type="Pfam" id="PF19783">
    <property type="entry name" value="DUF6268"/>
    <property type="match status" value="1"/>
</dbReference>
<keyword evidence="1" id="KW-0732">Signal</keyword>
<accession>A0A1H9FTG7</accession>
<sequence length="294" mass="33992">MSHRFSCFMIFLLCVLGIQNGHAQLTDLARLEYSFIPQSNTDDDYTRLRALLNYPLKLKKDTYLVLGVEYNKVILDLEENYPFDTRGLKRIHIIDANIGYTFKWNKNIRIGLKFNPRIASTLTKRLVSDDYFLNGGVFVINDRRDDETLKRPYRLILGLTYNATVGLPFPLPFVSYYREINEKWSFNAGVPKSNIKYAIDNKNNIQAFVGLDGYLAHLQEPSVINGQSVDHISLSVAIGGLGYEYLFTKNLVGYLYTGYTFRLNNVLRNENRDEVFKLDEVNAFYLRSGIKFKI</sequence>
<dbReference type="EMBL" id="FOFN01000002">
    <property type="protein sequence ID" value="SEQ41194.1"/>
    <property type="molecule type" value="Genomic_DNA"/>
</dbReference>
<organism evidence="3 4">
    <name type="scientific">Hyunsoonleella jejuensis</name>
    <dbReference type="NCBI Taxonomy" id="419940"/>
    <lineage>
        <taxon>Bacteria</taxon>
        <taxon>Pseudomonadati</taxon>
        <taxon>Bacteroidota</taxon>
        <taxon>Flavobacteriia</taxon>
        <taxon>Flavobacteriales</taxon>
        <taxon>Flavobacteriaceae</taxon>
    </lineage>
</organism>
<evidence type="ECO:0000313" key="3">
    <source>
        <dbReference type="EMBL" id="SEQ41194.1"/>
    </source>
</evidence>